<feature type="transmembrane region" description="Helical" evidence="4">
    <location>
        <begin position="262"/>
        <end position="283"/>
    </location>
</feature>
<gene>
    <name evidence="5" type="ORF">EATG_02503</name>
</gene>
<keyword evidence="2 4" id="KW-1133">Transmembrane helix</keyword>
<reference evidence="5 6" key="1">
    <citation type="submission" date="2010-04" db="EMBL/GenBank/DDBJ databases">
        <title>The Genome Sequence of Escherichia coli H605.</title>
        <authorList>
            <consortium name="The Broad Institute Genome Sequencing Platform"/>
            <consortium name="The Broad Institute Genome Sequencing Center for Infectious Disease"/>
            <person name="Feldgarden M."/>
            <person name="Gordon D.M."/>
            <person name="Johnson J.R."/>
            <person name="Johnston B.D."/>
            <person name="Young S."/>
            <person name="Zeng Q."/>
            <person name="Koehrsen M."/>
            <person name="Alvarado L."/>
            <person name="Berlin A.M."/>
            <person name="Borenstein D."/>
            <person name="Chapman S.B."/>
            <person name="Chen Z."/>
            <person name="Engels R."/>
            <person name="Freedman E."/>
            <person name="Gellesch M."/>
            <person name="Goldberg J."/>
            <person name="Griggs A."/>
            <person name="Gujja S."/>
            <person name="Heilman E.R."/>
            <person name="Heiman D.I."/>
            <person name="Hepburn T.A."/>
            <person name="Howarth C."/>
            <person name="Jen D."/>
            <person name="Larson L."/>
            <person name="Mehta T."/>
            <person name="Park D."/>
            <person name="Pearson M."/>
            <person name="Richards J."/>
            <person name="Roberts A."/>
            <person name="Saif S."/>
            <person name="Shea T.D."/>
            <person name="Shenoy N."/>
            <person name="Sisk P."/>
            <person name="Stolte C."/>
            <person name="Sykes S.N."/>
            <person name="Walk T."/>
            <person name="White J."/>
            <person name="Yandava C."/>
            <person name="Haas B."/>
            <person name="Henn M.R."/>
            <person name="Nusbaum C."/>
            <person name="Birren B."/>
        </authorList>
    </citation>
    <scope>NUCLEOTIDE SEQUENCE [LARGE SCALE GENOMIC DNA]</scope>
    <source>
        <strain evidence="5 6">H605</strain>
    </source>
</reference>
<sequence length="345" mass="38565">MKSESFVSVVIVIPDHLNYIYASLSKLASLLDTLYSDYELVVIAPGLDSTSAQVEDRVLKDIPCVRIIQLSTPVFHDVALAAGLESAIGDFVVLWNPLADPVEVVPQSVNKCREGADVVIGVSNSVRSLRYRILRRLMNVALRTIDYEIPSNSTGLRCLSRRAVNAVTRIGRFHHQFYLRIHKTGYPAEALIYKPLKQSEGAGVVTSLHRLMHLVIFNSTKPLRWMSILGFGGSLAGFLFACYSVLIHLFSGLIVEGWTTSILVVTSLFIIQFVMMAFFGEYLGRLLDESNSQAEYAVVYERTSEVMVNTDRFNVMHTSLPLESNYVQTGRDGLTPQTRGEEWTH</sequence>
<dbReference type="RefSeq" id="WP_085460990.1">
    <property type="nucleotide sequence ID" value="NZ_ADJX01000007.1"/>
</dbReference>
<keyword evidence="3 4" id="KW-0472">Membrane</keyword>
<evidence type="ECO:0000313" key="5">
    <source>
        <dbReference type="EMBL" id="OSL47747.1"/>
    </source>
</evidence>
<evidence type="ECO:0000256" key="2">
    <source>
        <dbReference type="ARBA" id="ARBA00022989"/>
    </source>
</evidence>
<protein>
    <recommendedName>
        <fullName evidence="7">Glycosyl transferase family 2</fullName>
    </recommendedName>
</protein>
<proteinExistence type="predicted"/>
<accession>A0AAJ3NYE5</accession>
<evidence type="ECO:0000256" key="4">
    <source>
        <dbReference type="SAM" id="Phobius"/>
    </source>
</evidence>
<dbReference type="GO" id="GO:0005886">
    <property type="term" value="C:plasma membrane"/>
    <property type="evidence" value="ECO:0007669"/>
    <property type="project" value="TreeGrafter"/>
</dbReference>
<dbReference type="PANTHER" id="PTHR48090:SF3">
    <property type="entry name" value="UNDECAPRENYL-PHOSPHATE 4-DEOXY-4-FORMAMIDO-L-ARABINOSE TRANSFERASE"/>
    <property type="match status" value="1"/>
</dbReference>
<evidence type="ECO:0008006" key="7">
    <source>
        <dbReference type="Google" id="ProtNLM"/>
    </source>
</evidence>
<comment type="caution">
    <text evidence="5">The sequence shown here is derived from an EMBL/GenBank/DDBJ whole genome shotgun (WGS) entry which is preliminary data.</text>
</comment>
<dbReference type="InterPro" id="IPR029044">
    <property type="entry name" value="Nucleotide-diphossugar_trans"/>
</dbReference>
<dbReference type="InterPro" id="IPR050256">
    <property type="entry name" value="Glycosyltransferase_2"/>
</dbReference>
<evidence type="ECO:0000313" key="6">
    <source>
        <dbReference type="Proteomes" id="UP000243401"/>
    </source>
</evidence>
<dbReference type="SUPFAM" id="SSF53448">
    <property type="entry name" value="Nucleotide-diphospho-sugar transferases"/>
    <property type="match status" value="1"/>
</dbReference>
<dbReference type="EMBL" id="ADJX01000007">
    <property type="protein sequence ID" value="OSL47747.1"/>
    <property type="molecule type" value="Genomic_DNA"/>
</dbReference>
<dbReference type="AlphaFoldDB" id="A0AAJ3NYE5"/>
<keyword evidence="1 4" id="KW-0812">Transmembrane</keyword>
<dbReference type="Proteomes" id="UP000243401">
    <property type="component" value="Unassembled WGS sequence"/>
</dbReference>
<dbReference type="PANTHER" id="PTHR48090">
    <property type="entry name" value="UNDECAPRENYL-PHOSPHATE 4-DEOXY-4-FORMAMIDO-L-ARABINOSE TRANSFERASE-RELATED"/>
    <property type="match status" value="1"/>
</dbReference>
<evidence type="ECO:0000256" key="1">
    <source>
        <dbReference type="ARBA" id="ARBA00022692"/>
    </source>
</evidence>
<organism evidence="5 6">
    <name type="scientific">Escherichia coli H605</name>
    <dbReference type="NCBI Taxonomy" id="656410"/>
    <lineage>
        <taxon>Bacteria</taxon>
        <taxon>Pseudomonadati</taxon>
        <taxon>Pseudomonadota</taxon>
        <taxon>Gammaproteobacteria</taxon>
        <taxon>Enterobacterales</taxon>
        <taxon>Enterobacteriaceae</taxon>
        <taxon>Escherichia</taxon>
    </lineage>
</organism>
<feature type="transmembrane region" description="Helical" evidence="4">
    <location>
        <begin position="228"/>
        <end position="250"/>
    </location>
</feature>
<name>A0AAJ3NYE5_ECOLX</name>
<dbReference type="GeneID" id="86860512"/>
<evidence type="ECO:0000256" key="3">
    <source>
        <dbReference type="ARBA" id="ARBA00023136"/>
    </source>
</evidence>